<feature type="transmembrane region" description="Helical" evidence="7">
    <location>
        <begin position="57"/>
        <end position="76"/>
    </location>
</feature>
<dbReference type="PANTHER" id="PTHR33884">
    <property type="entry name" value="UPF0410 PROTEIN YMGE"/>
    <property type="match status" value="1"/>
</dbReference>
<dbReference type="Pfam" id="PF04226">
    <property type="entry name" value="Transgly_assoc"/>
    <property type="match status" value="1"/>
</dbReference>
<feature type="transmembrane region" description="Helical" evidence="7">
    <location>
        <begin position="28"/>
        <end position="51"/>
    </location>
</feature>
<sequence>MGLLSWIILGAIAGFVGSKLVHGSGQGLLLNVALGIVGALVGGYLATLLGMGGVSGFNLWSVIVSIAGAVIVLVVYRKFSGTSRL</sequence>
<dbReference type="GO" id="GO:0005886">
    <property type="term" value="C:plasma membrane"/>
    <property type="evidence" value="ECO:0007669"/>
    <property type="project" value="UniProtKB-SubCell"/>
</dbReference>
<dbReference type="RefSeq" id="WP_155447339.1">
    <property type="nucleotide sequence ID" value="NZ_JAOQNR010000018.1"/>
</dbReference>
<evidence type="ECO:0000256" key="2">
    <source>
        <dbReference type="ARBA" id="ARBA00011006"/>
    </source>
</evidence>
<accession>A0A6N8DTY9</accession>
<reference evidence="8 9" key="1">
    <citation type="submission" date="2019-11" db="EMBL/GenBank/DDBJ databases">
        <title>Whole-genome sequence of a Rhodoblastus acidophilus DSM 142.</title>
        <authorList>
            <person name="Kyndt J.A."/>
            <person name="Meyer T.E."/>
        </authorList>
    </citation>
    <scope>NUCLEOTIDE SEQUENCE [LARGE SCALE GENOMIC DNA]</scope>
    <source>
        <strain evidence="8 9">DSM 142</strain>
    </source>
</reference>
<dbReference type="AlphaFoldDB" id="A0A6N8DTY9"/>
<comment type="caution">
    <text evidence="8">The sequence shown here is derived from an EMBL/GenBank/DDBJ whole genome shotgun (WGS) entry which is preliminary data.</text>
</comment>
<keyword evidence="5 7" id="KW-1133">Transmembrane helix</keyword>
<dbReference type="PANTHER" id="PTHR33884:SF3">
    <property type="entry name" value="UPF0410 PROTEIN YMGE"/>
    <property type="match status" value="1"/>
</dbReference>
<protein>
    <submittedName>
        <fullName evidence="8">GlsB/YeaQ/YmgE family stress response membrane protein</fullName>
    </submittedName>
</protein>
<dbReference type="Proteomes" id="UP000439113">
    <property type="component" value="Unassembled WGS sequence"/>
</dbReference>
<evidence type="ECO:0000313" key="9">
    <source>
        <dbReference type="Proteomes" id="UP000439113"/>
    </source>
</evidence>
<keyword evidence="4 7" id="KW-0812">Transmembrane</keyword>
<evidence type="ECO:0000256" key="7">
    <source>
        <dbReference type="SAM" id="Phobius"/>
    </source>
</evidence>
<keyword evidence="3" id="KW-1003">Cell membrane</keyword>
<evidence type="ECO:0000256" key="6">
    <source>
        <dbReference type="ARBA" id="ARBA00023136"/>
    </source>
</evidence>
<evidence type="ECO:0000256" key="1">
    <source>
        <dbReference type="ARBA" id="ARBA00004651"/>
    </source>
</evidence>
<proteinExistence type="inferred from homology"/>
<comment type="similarity">
    <text evidence="2">Belongs to the UPF0410 family.</text>
</comment>
<gene>
    <name evidence="8" type="ORF">GJ654_16835</name>
</gene>
<feature type="transmembrane region" description="Helical" evidence="7">
    <location>
        <begin position="6"/>
        <end position="21"/>
    </location>
</feature>
<dbReference type="EMBL" id="WNKS01000019">
    <property type="protein sequence ID" value="MTV32653.1"/>
    <property type="molecule type" value="Genomic_DNA"/>
</dbReference>
<evidence type="ECO:0000313" key="8">
    <source>
        <dbReference type="EMBL" id="MTV32653.1"/>
    </source>
</evidence>
<evidence type="ECO:0000256" key="3">
    <source>
        <dbReference type="ARBA" id="ARBA00022475"/>
    </source>
</evidence>
<keyword evidence="6 7" id="KW-0472">Membrane</keyword>
<evidence type="ECO:0000256" key="4">
    <source>
        <dbReference type="ARBA" id="ARBA00022692"/>
    </source>
</evidence>
<organism evidence="8 9">
    <name type="scientific">Rhodoblastus acidophilus</name>
    <name type="common">Rhodopseudomonas acidophila</name>
    <dbReference type="NCBI Taxonomy" id="1074"/>
    <lineage>
        <taxon>Bacteria</taxon>
        <taxon>Pseudomonadati</taxon>
        <taxon>Pseudomonadota</taxon>
        <taxon>Alphaproteobacteria</taxon>
        <taxon>Hyphomicrobiales</taxon>
        <taxon>Rhodoblastaceae</taxon>
        <taxon>Rhodoblastus</taxon>
    </lineage>
</organism>
<dbReference type="InterPro" id="IPR007341">
    <property type="entry name" value="Transgly_assoc"/>
</dbReference>
<name>A0A6N8DTY9_RHOAC</name>
<comment type="subcellular location">
    <subcellularLocation>
        <location evidence="1">Cell membrane</location>
        <topology evidence="1">Multi-pass membrane protein</topology>
    </subcellularLocation>
</comment>
<evidence type="ECO:0000256" key="5">
    <source>
        <dbReference type="ARBA" id="ARBA00022989"/>
    </source>
</evidence>